<dbReference type="SUPFAM" id="SSF52833">
    <property type="entry name" value="Thioredoxin-like"/>
    <property type="match status" value="1"/>
</dbReference>
<sequence length="132" mass="15573">MRWFFRMFFRTVRLILGPFMLLWEKLTTPRGVVRPEAEQQRVEAEARGLALYQFRTCPFCLKVRRELRRLSLPVELRDAQHDPTHRRALGEGGGQVKVPCLRITDAQGRDTWVYESDAIIDYLHQRFGQVAE</sequence>
<proteinExistence type="predicted"/>
<comment type="caution">
    <text evidence="2">The sequence shown here is derived from an EMBL/GenBank/DDBJ whole genome shotgun (WGS) entry which is preliminary data.</text>
</comment>
<dbReference type="InterPro" id="IPR036249">
    <property type="entry name" value="Thioredoxin-like_sf"/>
</dbReference>
<gene>
    <name evidence="2" type="ORF">DFQ59_10236</name>
</gene>
<feature type="domain" description="GST N-terminal" evidence="1">
    <location>
        <begin position="51"/>
        <end position="129"/>
    </location>
</feature>
<evidence type="ECO:0000259" key="1">
    <source>
        <dbReference type="Pfam" id="PF13417"/>
    </source>
</evidence>
<dbReference type="Proteomes" id="UP000252707">
    <property type="component" value="Unassembled WGS sequence"/>
</dbReference>
<reference evidence="2 3" key="1">
    <citation type="submission" date="2018-07" db="EMBL/GenBank/DDBJ databases">
        <title>Genomic Encyclopedia of Type Strains, Phase IV (KMG-IV): sequencing the most valuable type-strain genomes for metagenomic binning, comparative biology and taxonomic classification.</title>
        <authorList>
            <person name="Goeker M."/>
        </authorList>
    </citation>
    <scope>NUCLEOTIDE SEQUENCE [LARGE SCALE GENOMIC DNA]</scope>
    <source>
        <strain evidence="2 3">DSM 26407</strain>
    </source>
</reference>
<dbReference type="InterPro" id="IPR004045">
    <property type="entry name" value="Glutathione_S-Trfase_N"/>
</dbReference>
<dbReference type="Pfam" id="PF13417">
    <property type="entry name" value="GST_N_3"/>
    <property type="match status" value="1"/>
</dbReference>
<protein>
    <submittedName>
        <fullName evidence="2">Glutaredoxin</fullName>
    </submittedName>
</protein>
<dbReference type="OrthoDB" id="9793736at2"/>
<keyword evidence="3" id="KW-1185">Reference proteome</keyword>
<dbReference type="PROSITE" id="PS00195">
    <property type="entry name" value="GLUTAREDOXIN_1"/>
    <property type="match status" value="1"/>
</dbReference>
<dbReference type="AlphaFoldDB" id="A0A369CCD0"/>
<dbReference type="Gene3D" id="3.40.30.10">
    <property type="entry name" value="Glutaredoxin"/>
    <property type="match status" value="1"/>
</dbReference>
<organism evidence="2 3">
    <name type="scientific">Thioalbus denitrificans</name>
    <dbReference type="NCBI Taxonomy" id="547122"/>
    <lineage>
        <taxon>Bacteria</taxon>
        <taxon>Pseudomonadati</taxon>
        <taxon>Pseudomonadota</taxon>
        <taxon>Gammaproteobacteria</taxon>
        <taxon>Chromatiales</taxon>
        <taxon>Ectothiorhodospiraceae</taxon>
        <taxon>Thioalbus</taxon>
    </lineage>
</organism>
<accession>A0A369CCD0</accession>
<evidence type="ECO:0000313" key="2">
    <source>
        <dbReference type="EMBL" id="RCX31692.1"/>
    </source>
</evidence>
<dbReference type="CDD" id="cd00570">
    <property type="entry name" value="GST_N_family"/>
    <property type="match status" value="1"/>
</dbReference>
<dbReference type="PROSITE" id="PS51354">
    <property type="entry name" value="GLUTAREDOXIN_2"/>
    <property type="match status" value="1"/>
</dbReference>
<dbReference type="EMBL" id="QPJY01000002">
    <property type="protein sequence ID" value="RCX31692.1"/>
    <property type="molecule type" value="Genomic_DNA"/>
</dbReference>
<evidence type="ECO:0000313" key="3">
    <source>
        <dbReference type="Proteomes" id="UP000252707"/>
    </source>
</evidence>
<dbReference type="InterPro" id="IPR011767">
    <property type="entry name" value="GLR_AS"/>
</dbReference>
<name>A0A369CCD0_9GAMM</name>